<dbReference type="RefSeq" id="WP_189458749.1">
    <property type="nucleotide sequence ID" value="NZ_BMYO01000002.1"/>
</dbReference>
<accession>A0ABQ3GVZ6</accession>
<organism evidence="2 3">
    <name type="scientific">Jeongeupia chitinilytica</name>
    <dbReference type="NCBI Taxonomy" id="1041641"/>
    <lineage>
        <taxon>Bacteria</taxon>
        <taxon>Pseudomonadati</taxon>
        <taxon>Pseudomonadota</taxon>
        <taxon>Betaproteobacteria</taxon>
        <taxon>Neisseriales</taxon>
        <taxon>Chitinibacteraceae</taxon>
        <taxon>Jeongeupia</taxon>
    </lineage>
</organism>
<feature type="domain" description="ImpA N-terminal" evidence="1">
    <location>
        <begin position="13"/>
        <end position="135"/>
    </location>
</feature>
<proteinExistence type="predicted"/>
<dbReference type="Proteomes" id="UP000604737">
    <property type="component" value="Unassembled WGS sequence"/>
</dbReference>
<dbReference type="PANTHER" id="PTHR37951:SF1">
    <property type="entry name" value="TYPE VI SECRETION SYSTEM COMPONENT TSSA1"/>
    <property type="match status" value="1"/>
</dbReference>
<evidence type="ECO:0000259" key="1">
    <source>
        <dbReference type="Pfam" id="PF06812"/>
    </source>
</evidence>
<name>A0ABQ3GVZ6_9NEIS</name>
<dbReference type="InterPro" id="IPR017740">
    <property type="entry name" value="TssA-like"/>
</dbReference>
<dbReference type="EMBL" id="BMYO01000002">
    <property type="protein sequence ID" value="GHD57822.1"/>
    <property type="molecule type" value="Genomic_DNA"/>
</dbReference>
<dbReference type="PANTHER" id="PTHR37951">
    <property type="entry name" value="CYTOPLASMIC PROTEIN-RELATED"/>
    <property type="match status" value="1"/>
</dbReference>
<sequence length="369" mass="40424">MDNNHNARLELLLAPISADSPAGEDLGYSPLFDAIREARRADDPSLDLGDWESSRKTAEWSKVRQLCDDALASKSKDLQLAVWLAEALTKTEGFGGAAFGLDLIGGLLNRFWETLYPEFDPDDLDERIGKLEWLNSQLGLALRQVALVSPQHGGYDWYRWQESREVENLGLRDQDARSRAIAEGKLAGDVFDKAVNACGAPWFARLVGEIETAQTAYGTLDKQLDERFGYNAPSLAEVRDALSAIGDVARRLLEQCGGTVVAAPPPAAAVPAPATEIAPFVPPTASTPMNTPQAAVNHGPVTTRADAVRQLREVARYFRTNEPHSPVALLAERAAKWAEMPLEEWLKTVIKDDSTLGQLKELLDIRAND</sequence>
<gene>
    <name evidence="2" type="ORF">GCM10007350_06700</name>
</gene>
<keyword evidence="3" id="KW-1185">Reference proteome</keyword>
<evidence type="ECO:0000313" key="2">
    <source>
        <dbReference type="EMBL" id="GHD57822.1"/>
    </source>
</evidence>
<protein>
    <recommendedName>
        <fullName evidence="1">ImpA N-terminal domain-containing protein</fullName>
    </recommendedName>
</protein>
<reference evidence="3" key="1">
    <citation type="journal article" date="2019" name="Int. J. Syst. Evol. Microbiol.">
        <title>The Global Catalogue of Microorganisms (GCM) 10K type strain sequencing project: providing services to taxonomists for standard genome sequencing and annotation.</title>
        <authorList>
            <consortium name="The Broad Institute Genomics Platform"/>
            <consortium name="The Broad Institute Genome Sequencing Center for Infectious Disease"/>
            <person name="Wu L."/>
            <person name="Ma J."/>
        </authorList>
    </citation>
    <scope>NUCLEOTIDE SEQUENCE [LARGE SCALE GENOMIC DNA]</scope>
    <source>
        <strain evidence="3">KCTC 23701</strain>
    </source>
</reference>
<comment type="caution">
    <text evidence="2">The sequence shown here is derived from an EMBL/GenBank/DDBJ whole genome shotgun (WGS) entry which is preliminary data.</text>
</comment>
<dbReference type="InterPro" id="IPR010657">
    <property type="entry name" value="ImpA_N"/>
</dbReference>
<dbReference type="NCBIfam" id="TIGR03363">
    <property type="entry name" value="VI_chp_8"/>
    <property type="match status" value="1"/>
</dbReference>
<evidence type="ECO:0000313" key="3">
    <source>
        <dbReference type="Proteomes" id="UP000604737"/>
    </source>
</evidence>
<dbReference type="Pfam" id="PF06812">
    <property type="entry name" value="ImpA_N"/>
    <property type="match status" value="1"/>
</dbReference>